<dbReference type="PRINTS" id="PR01217">
    <property type="entry name" value="PRICHEXTENSN"/>
</dbReference>
<dbReference type="SUPFAM" id="SSF50939">
    <property type="entry name" value="Sialidases"/>
    <property type="match status" value="1"/>
</dbReference>
<evidence type="ECO:0000256" key="5">
    <source>
        <dbReference type="SAM" id="MobiDB-lite"/>
    </source>
</evidence>
<dbReference type="PROSITE" id="PS51470">
    <property type="entry name" value="FG_GAP"/>
    <property type="match status" value="2"/>
</dbReference>
<feature type="transmembrane region" description="Helical" evidence="6">
    <location>
        <begin position="1069"/>
        <end position="1097"/>
    </location>
</feature>
<evidence type="ECO:0008006" key="10">
    <source>
        <dbReference type="Google" id="ProtNLM"/>
    </source>
</evidence>
<evidence type="ECO:0000256" key="3">
    <source>
        <dbReference type="ARBA" id="ARBA00023180"/>
    </source>
</evidence>
<feature type="transmembrane region" description="Helical" evidence="6">
    <location>
        <begin position="1008"/>
        <end position="1026"/>
    </location>
</feature>
<feature type="repeat" description="FG-GAP" evidence="4">
    <location>
        <begin position="270"/>
        <end position="324"/>
    </location>
</feature>
<dbReference type="Pfam" id="PF14312">
    <property type="entry name" value="FG-GAP_2"/>
    <property type="match status" value="7"/>
</dbReference>
<feature type="compositionally biased region" description="Pro residues" evidence="5">
    <location>
        <begin position="495"/>
        <end position="517"/>
    </location>
</feature>
<feature type="transmembrane region" description="Helical" evidence="6">
    <location>
        <begin position="746"/>
        <end position="771"/>
    </location>
</feature>
<feature type="region of interest" description="Disordered" evidence="5">
    <location>
        <begin position="868"/>
        <end position="902"/>
    </location>
</feature>
<evidence type="ECO:0000256" key="6">
    <source>
        <dbReference type="SAM" id="Phobius"/>
    </source>
</evidence>
<keyword evidence="6" id="KW-0472">Membrane</keyword>
<feature type="compositionally biased region" description="Pro residues" evidence="5">
    <location>
        <begin position="530"/>
        <end position="552"/>
    </location>
</feature>
<feature type="compositionally biased region" description="Low complexity" evidence="5">
    <location>
        <begin position="1311"/>
        <end position="1320"/>
    </location>
</feature>
<dbReference type="SMART" id="SM00191">
    <property type="entry name" value="Int_alpha"/>
    <property type="match status" value="6"/>
</dbReference>
<keyword evidence="6" id="KW-1133">Transmembrane helix</keyword>
<feature type="compositionally biased region" description="Polar residues" evidence="5">
    <location>
        <begin position="562"/>
        <end position="572"/>
    </location>
</feature>
<feature type="transmembrane region" description="Helical" evidence="6">
    <location>
        <begin position="818"/>
        <end position="842"/>
    </location>
</feature>
<feature type="chain" id="PRO_5035304303" description="TRP C-terminal domain-containing protein" evidence="7">
    <location>
        <begin position="20"/>
        <end position="1358"/>
    </location>
</feature>
<keyword evidence="3" id="KW-0325">Glycoprotein</keyword>
<feature type="region of interest" description="Disordered" evidence="5">
    <location>
        <begin position="617"/>
        <end position="644"/>
    </location>
</feature>
<feature type="repeat" description="FG-GAP" evidence="4">
    <location>
        <begin position="161"/>
        <end position="215"/>
    </location>
</feature>
<comment type="caution">
    <text evidence="8">The sequence shown here is derived from an EMBL/GenBank/DDBJ whole genome shotgun (WGS) entry which is preliminary data.</text>
</comment>
<feature type="region of interest" description="Disordered" evidence="5">
    <location>
        <begin position="1273"/>
        <end position="1322"/>
    </location>
</feature>
<feature type="transmembrane region" description="Helical" evidence="6">
    <location>
        <begin position="792"/>
        <end position="812"/>
    </location>
</feature>
<feature type="signal peptide" evidence="7">
    <location>
        <begin position="1"/>
        <end position="19"/>
    </location>
</feature>
<proteinExistence type="predicted"/>
<dbReference type="PANTHER" id="PTHR36220:SF1">
    <property type="entry name" value="GAMMA TUBULIN COMPLEX COMPONENT C-TERMINAL DOMAIN-CONTAINING PROTEIN"/>
    <property type="match status" value="1"/>
</dbReference>
<dbReference type="InterPro" id="IPR013519">
    <property type="entry name" value="Int_alpha_beta-p"/>
</dbReference>
<keyword evidence="9" id="KW-1185">Reference proteome</keyword>
<dbReference type="Proteomes" id="UP000789595">
    <property type="component" value="Unassembled WGS sequence"/>
</dbReference>
<feature type="compositionally biased region" description="Gly residues" evidence="5">
    <location>
        <begin position="617"/>
        <end position="641"/>
    </location>
</feature>
<evidence type="ECO:0000256" key="1">
    <source>
        <dbReference type="ARBA" id="ARBA00022729"/>
    </source>
</evidence>
<sequence>MQPMLLAFLLSIAAADALGVEVGGGGGSGGYSQIAKLMADDAAADDNLGYFVAIDGDFVVAGAREHYWGLNPENGSAYVFRTTDGGQTYGQVVKLMPSDSEGGDKFGEIVGIDGDTIVVSAGYKDGGDECYQYGYQETGADCEQGAVYIFRTSNGWGTYTETKLTAADGAAEDNFGRSVAIEGNTVVVGAQGVDDAGLSSGAVYVFTTSDGWNTYTENKLTASDAAESDNFGWSVAIAGGVVVVGAYGVNTQTGAIYVFRTSDGWNTHTEIKLTASDAASGDQFGLSVAIDGNTVVVGARLDDDDGSGSGSVYVFLTSDGGASYDEVAKLKAHNAAENDYFGGSVAIDGGTIAVGAYRKGSKKGSYVGAAYIFSSDDGTHYDQIANLTAADAAANANFGSSVAIADGKVVVGAAEDDDGGTDSGAVYIFATPSPSPLPTPLPTPIPTPLPSTAAPSPAPSPLPSTAAPSPAPSPLPSTAAPSPAPSPLPSTAAPSPAPSRLPSPAPSEAPTSEPSPSPTTAAPSVVPTSGPAPQPTPRPTPEPSPRPTPRPTAEPSAAPSRVPTSRPTAVPTNYTAPVEEETHEELAEDGATAVTTAVVVTVATSTAAAVAGATGASAGGAAAGAGGAAAAGGASGGGAGAGTTSAGAAGELLSVIAQVQFVVLTASLSAPLTSGVRVLGNSLRWSLFQVNLPIIPRFGKRFVEAPAERRRLDEAEDAEALEENEVEAEDGVGSYLAATGRSAEELFVQTIIGGLVFAMLYLAVLTLLNDWYARRHDGEELPGHLRPPAPEIALFFVYSTGALQTSFFILALPDPTAVWKTLAVVLALVILGIGAPIMLLVLNPVEENKLCSWRARQRIVHIVSPRTPMLQQSGGHGAFFESPRRPAPGGAPPDPELPDGTLSSVRRDVQASSTRMSDDGRVVFVLADPEVATWRDRWRRMWRDPQHTLGEWQGVDGAYASWLVASFPIAFDRLTHAVSFLLFEFTVDKILVLVLIVALRGQASKTQVALLLTLMVVRGLFIFFFLPFNSMFVNIRETVVNALRCVALAVPLVAMADPELLSLNKASEIAILLHVIATLLSCALQLLATAAASVALWCEEGSGAHAKGGAAARLSSAAAVCAAEAMLEPFLTYKTAFQDARDAEPRPSVREAHDIALHAAFPEVVGTEGESLTEAAIGSFVAAIVCEKLPEKDPAFLALPRPELEEYAAYAVSVAVGRVFGRAVKYVERGGDIATLAGPGAAAGGDEPPRLVYYHDPILQRLWRPFTMTETSRSFKKRKEEPSPPAGAADEAAAHASVVAVDATKPDADDAAPAAAPPDAGEVGWFGRLRRRLAGDPDVVEVSVEGFSESEDEVENLW</sequence>
<reference evidence="8" key="1">
    <citation type="submission" date="2021-11" db="EMBL/GenBank/DDBJ databases">
        <authorList>
            <consortium name="Genoscope - CEA"/>
            <person name="William W."/>
        </authorList>
    </citation>
    <scope>NUCLEOTIDE SEQUENCE</scope>
</reference>
<feature type="compositionally biased region" description="Low complexity" evidence="5">
    <location>
        <begin position="518"/>
        <end position="529"/>
    </location>
</feature>
<keyword evidence="2" id="KW-0677">Repeat</keyword>
<accession>A0A8J2SPK6</accession>
<evidence type="ECO:0000256" key="2">
    <source>
        <dbReference type="ARBA" id="ARBA00022737"/>
    </source>
</evidence>
<feature type="compositionally biased region" description="Pro residues" evidence="5">
    <location>
        <begin position="885"/>
        <end position="895"/>
    </location>
</feature>
<dbReference type="OrthoDB" id="188207at2759"/>
<organism evidence="8 9">
    <name type="scientific">Pelagomonas calceolata</name>
    <dbReference type="NCBI Taxonomy" id="35677"/>
    <lineage>
        <taxon>Eukaryota</taxon>
        <taxon>Sar</taxon>
        <taxon>Stramenopiles</taxon>
        <taxon>Ochrophyta</taxon>
        <taxon>Pelagophyceae</taxon>
        <taxon>Pelagomonadales</taxon>
        <taxon>Pelagomonadaceae</taxon>
        <taxon>Pelagomonas</taxon>
    </lineage>
</organism>
<dbReference type="Gene3D" id="2.130.10.130">
    <property type="entry name" value="Integrin alpha, N-terminal"/>
    <property type="match status" value="2"/>
</dbReference>
<feature type="region of interest" description="Disordered" evidence="5">
    <location>
        <begin position="423"/>
        <end position="572"/>
    </location>
</feature>
<feature type="compositionally biased region" description="Pro residues" evidence="5">
    <location>
        <begin position="433"/>
        <end position="449"/>
    </location>
</feature>
<keyword evidence="6" id="KW-0812">Transmembrane</keyword>
<evidence type="ECO:0000313" key="9">
    <source>
        <dbReference type="Proteomes" id="UP000789595"/>
    </source>
</evidence>
<dbReference type="InterPro" id="IPR036278">
    <property type="entry name" value="Sialidase_sf"/>
</dbReference>
<evidence type="ECO:0000256" key="4">
    <source>
        <dbReference type="PROSITE-ProRule" id="PRU00803"/>
    </source>
</evidence>
<evidence type="ECO:0000313" key="8">
    <source>
        <dbReference type="EMBL" id="CAH0377199.1"/>
    </source>
</evidence>
<dbReference type="EMBL" id="CAKKNE010000005">
    <property type="protein sequence ID" value="CAH0377199.1"/>
    <property type="molecule type" value="Genomic_DNA"/>
</dbReference>
<feature type="transmembrane region" description="Helical" evidence="6">
    <location>
        <begin position="977"/>
        <end position="999"/>
    </location>
</feature>
<evidence type="ECO:0000256" key="7">
    <source>
        <dbReference type="SAM" id="SignalP"/>
    </source>
</evidence>
<feature type="compositionally biased region" description="Low complexity" evidence="5">
    <location>
        <begin position="1286"/>
        <end position="1303"/>
    </location>
</feature>
<protein>
    <recommendedName>
        <fullName evidence="10">TRP C-terminal domain-containing protein</fullName>
    </recommendedName>
</protein>
<dbReference type="PANTHER" id="PTHR36220">
    <property type="entry name" value="UNNAMED PRODUCT"/>
    <property type="match status" value="1"/>
</dbReference>
<dbReference type="InterPro" id="IPR028994">
    <property type="entry name" value="Integrin_alpha_N"/>
</dbReference>
<dbReference type="InterPro" id="IPR013517">
    <property type="entry name" value="FG-GAP"/>
</dbReference>
<gene>
    <name evidence="8" type="ORF">PECAL_5P17700</name>
</gene>
<keyword evidence="1 7" id="KW-0732">Signal</keyword>
<name>A0A8J2SPK6_9STRA</name>